<dbReference type="STRING" id="1408163.A0A0F4YZV3"/>
<feature type="transmembrane region" description="Helical" evidence="5">
    <location>
        <begin position="120"/>
        <end position="146"/>
    </location>
</feature>
<dbReference type="GeneID" id="25314981"/>
<dbReference type="GO" id="GO:1990961">
    <property type="term" value="P:xenobiotic detoxification by transmembrane export across the plasma membrane"/>
    <property type="evidence" value="ECO:0007669"/>
    <property type="project" value="TreeGrafter"/>
</dbReference>
<protein>
    <submittedName>
        <fullName evidence="6">Synaptic vesicle transporter SVOP-like transporter</fullName>
    </submittedName>
</protein>
<dbReference type="Gene3D" id="1.20.1250.20">
    <property type="entry name" value="MFS general substrate transporter like domains"/>
    <property type="match status" value="1"/>
</dbReference>
<evidence type="ECO:0000256" key="4">
    <source>
        <dbReference type="ARBA" id="ARBA00023136"/>
    </source>
</evidence>
<comment type="subcellular location">
    <subcellularLocation>
        <location evidence="1">Membrane</location>
        <topology evidence="1">Multi-pass membrane protein</topology>
    </subcellularLocation>
</comment>
<dbReference type="PANTHER" id="PTHR23502">
    <property type="entry name" value="MAJOR FACILITATOR SUPERFAMILY"/>
    <property type="match status" value="1"/>
</dbReference>
<dbReference type="Pfam" id="PF07690">
    <property type="entry name" value="MFS_1"/>
    <property type="match status" value="1"/>
</dbReference>
<proteinExistence type="predicted"/>
<accession>A0A0F4YZV3</accession>
<feature type="transmembrane region" description="Helical" evidence="5">
    <location>
        <begin position="208"/>
        <end position="226"/>
    </location>
</feature>
<gene>
    <name evidence="6" type="ORF">T310_2630</name>
</gene>
<dbReference type="SUPFAM" id="SSF103473">
    <property type="entry name" value="MFS general substrate transporter"/>
    <property type="match status" value="1"/>
</dbReference>
<reference evidence="6 7" key="1">
    <citation type="submission" date="2015-04" db="EMBL/GenBank/DDBJ databases">
        <authorList>
            <person name="Heijne W.H."/>
            <person name="Fedorova N.D."/>
            <person name="Nierman W.C."/>
            <person name="Vollebregt A.W."/>
            <person name="Zhao Z."/>
            <person name="Wu L."/>
            <person name="Kumar M."/>
            <person name="Stam H."/>
            <person name="van den Berg M.A."/>
            <person name="Pel H.J."/>
        </authorList>
    </citation>
    <scope>NUCLEOTIDE SEQUENCE [LARGE SCALE GENOMIC DNA]</scope>
    <source>
        <strain evidence="6 7">CBS 393.64</strain>
    </source>
</reference>
<dbReference type="GO" id="GO:0015244">
    <property type="term" value="F:fluconazole transmembrane transporter activity"/>
    <property type="evidence" value="ECO:0007669"/>
    <property type="project" value="TreeGrafter"/>
</dbReference>
<keyword evidence="4 5" id="KW-0472">Membrane</keyword>
<evidence type="ECO:0000256" key="1">
    <source>
        <dbReference type="ARBA" id="ARBA00004141"/>
    </source>
</evidence>
<dbReference type="RefSeq" id="XP_013329988.1">
    <property type="nucleotide sequence ID" value="XM_013474534.1"/>
</dbReference>
<dbReference type="InterPro" id="IPR036259">
    <property type="entry name" value="MFS_trans_sf"/>
</dbReference>
<sequence>MKHTSMSLLRDTTLSQAIRGLGGRQWLLFPDEEPTFEFQPAKRRSSSSLASKDVSAAKDSNFAALVDWYGPNDPENPRNWSARRKIWVTALVTRVDADGMGPMLFSPLSEIAVIGRNPPYVVSFTVFVVVSIILAVVDSFPAILVLRFLQGFFGSPCLASGGASIQDIFSWSTAPYGFVFWVGGFYCGPALGPLLAGYAVSTNWRWPLWEMVIMSAPFLIVLLAFLPETSHETLLLRRAQRLRRRTGNLALRALSETKTLDFHAILVDALVKPTEIAIKDPAIAFVCVYSSFVYAIYYSFFEAFPITYGETYAMSLPSTAPDSGIPPDPGPASGMLPARGALPLRVDGAGLDPLAGTDAGRDGLRGGVVCRVPGDHLLRAAVVSAVRSVAVCGQRLYAVDGGGGVRHVLAGHVRQSGHRPGGDGAGGAVDHGDSGHVFSVCVWAEAASAEQVCWIKHYTIRTAV</sequence>
<dbReference type="PANTHER" id="PTHR23502:SF23">
    <property type="entry name" value="FLUCONAZOLE RESISTANCE PROTEIN 1"/>
    <property type="match status" value="1"/>
</dbReference>
<feature type="transmembrane region" description="Helical" evidence="5">
    <location>
        <begin position="282"/>
        <end position="301"/>
    </location>
</feature>
<feature type="transmembrane region" description="Helical" evidence="5">
    <location>
        <begin position="178"/>
        <end position="201"/>
    </location>
</feature>
<dbReference type="GO" id="GO:0005886">
    <property type="term" value="C:plasma membrane"/>
    <property type="evidence" value="ECO:0007669"/>
    <property type="project" value="TreeGrafter"/>
</dbReference>
<dbReference type="InterPro" id="IPR011701">
    <property type="entry name" value="MFS"/>
</dbReference>
<comment type="caution">
    <text evidence="6">The sequence shown here is derived from an EMBL/GenBank/DDBJ whole genome shotgun (WGS) entry which is preliminary data.</text>
</comment>
<evidence type="ECO:0000313" key="6">
    <source>
        <dbReference type="EMBL" id="KKA23376.1"/>
    </source>
</evidence>
<evidence type="ECO:0000313" key="7">
    <source>
        <dbReference type="Proteomes" id="UP000053958"/>
    </source>
</evidence>
<evidence type="ECO:0000256" key="3">
    <source>
        <dbReference type="ARBA" id="ARBA00022989"/>
    </source>
</evidence>
<evidence type="ECO:0000256" key="5">
    <source>
        <dbReference type="SAM" id="Phobius"/>
    </source>
</evidence>
<dbReference type="AlphaFoldDB" id="A0A0F4YZV3"/>
<dbReference type="EMBL" id="LASV01000103">
    <property type="protein sequence ID" value="KKA23376.1"/>
    <property type="molecule type" value="Genomic_DNA"/>
</dbReference>
<keyword evidence="2 5" id="KW-0812">Transmembrane</keyword>
<name>A0A0F4YZV3_RASE3</name>
<dbReference type="Proteomes" id="UP000053958">
    <property type="component" value="Unassembled WGS sequence"/>
</dbReference>
<keyword evidence="7" id="KW-1185">Reference proteome</keyword>
<organism evidence="6 7">
    <name type="scientific">Rasamsonia emersonii (strain ATCC 16479 / CBS 393.64 / IMI 116815)</name>
    <dbReference type="NCBI Taxonomy" id="1408163"/>
    <lineage>
        <taxon>Eukaryota</taxon>
        <taxon>Fungi</taxon>
        <taxon>Dikarya</taxon>
        <taxon>Ascomycota</taxon>
        <taxon>Pezizomycotina</taxon>
        <taxon>Eurotiomycetes</taxon>
        <taxon>Eurotiomycetidae</taxon>
        <taxon>Eurotiales</taxon>
        <taxon>Trichocomaceae</taxon>
        <taxon>Rasamsonia</taxon>
    </lineage>
</organism>
<dbReference type="OrthoDB" id="3357846at2759"/>
<keyword evidence="3 5" id="KW-1133">Transmembrane helix</keyword>
<evidence type="ECO:0000256" key="2">
    <source>
        <dbReference type="ARBA" id="ARBA00022692"/>
    </source>
</evidence>